<feature type="domain" description="Type 4 fimbrial biogenesis protein PilX N-terminal" evidence="2">
    <location>
        <begin position="8"/>
        <end position="58"/>
    </location>
</feature>
<dbReference type="Pfam" id="PF13681">
    <property type="entry name" value="PilX"/>
    <property type="match status" value="1"/>
</dbReference>
<dbReference type="HOGENOM" id="CLU_103317_2_0_6"/>
<dbReference type="Proteomes" id="UP000003374">
    <property type="component" value="Unassembled WGS sequence"/>
</dbReference>
<feature type="domain" description="PilX/PilW C-terminal" evidence="1">
    <location>
        <begin position="90"/>
        <end position="178"/>
    </location>
</feature>
<evidence type="ECO:0000313" key="3">
    <source>
        <dbReference type="EMBL" id="EAR20900.1"/>
    </source>
</evidence>
<dbReference type="EMBL" id="AAOF01000015">
    <property type="protein sequence ID" value="EAR20900.1"/>
    <property type="molecule type" value="Genomic_DNA"/>
</dbReference>
<dbReference type="InterPro" id="IPR025205">
    <property type="entry name" value="PilX/PilW_C"/>
</dbReference>
<keyword evidence="4" id="KW-1185">Reference proteome</keyword>
<evidence type="ECO:0000259" key="1">
    <source>
        <dbReference type="Pfam" id="PF13681"/>
    </source>
</evidence>
<dbReference type="Pfam" id="PF14341">
    <property type="entry name" value="PilX_N"/>
    <property type="match status" value="1"/>
</dbReference>
<accession>A4BTT6</accession>
<dbReference type="eggNOG" id="COG4726">
    <property type="taxonomic scope" value="Bacteria"/>
</dbReference>
<comment type="caution">
    <text evidence="3">The sequence shown here is derived from an EMBL/GenBank/DDBJ whole genome shotgun (WGS) entry which is preliminary data.</text>
</comment>
<organism evidence="3 4">
    <name type="scientific">Nitrococcus mobilis Nb-231</name>
    <dbReference type="NCBI Taxonomy" id="314278"/>
    <lineage>
        <taxon>Bacteria</taxon>
        <taxon>Pseudomonadati</taxon>
        <taxon>Pseudomonadota</taxon>
        <taxon>Gammaproteobacteria</taxon>
        <taxon>Chromatiales</taxon>
        <taxon>Ectothiorhodospiraceae</taxon>
        <taxon>Nitrococcus</taxon>
    </lineage>
</organism>
<dbReference type="STRING" id="314278.NB231_03957"/>
<dbReference type="AlphaFoldDB" id="A4BTT6"/>
<name>A4BTT6_9GAMM</name>
<evidence type="ECO:0000259" key="2">
    <source>
        <dbReference type="Pfam" id="PF14341"/>
    </source>
</evidence>
<dbReference type="RefSeq" id="WP_004999888.1">
    <property type="nucleotide sequence ID" value="NZ_CH672427.1"/>
</dbReference>
<reference evidence="3 4" key="1">
    <citation type="submission" date="2006-02" db="EMBL/GenBank/DDBJ databases">
        <authorList>
            <person name="Waterbury J."/>
            <person name="Ferriera S."/>
            <person name="Johnson J."/>
            <person name="Kravitz S."/>
            <person name="Halpern A."/>
            <person name="Remington K."/>
            <person name="Beeson K."/>
            <person name="Tran B."/>
            <person name="Rogers Y.-H."/>
            <person name="Friedman R."/>
            <person name="Venter J.C."/>
        </authorList>
    </citation>
    <scope>NUCLEOTIDE SEQUENCE [LARGE SCALE GENOMIC DNA]</scope>
    <source>
        <strain evidence="3 4">Nb-231</strain>
    </source>
</reference>
<gene>
    <name evidence="3" type="ORF">NB231_03957</name>
</gene>
<protein>
    <submittedName>
        <fullName evidence="3">Type IV pilus assembly protein PilX</fullName>
    </submittedName>
</protein>
<proteinExistence type="predicted"/>
<evidence type="ECO:0000313" key="4">
    <source>
        <dbReference type="Proteomes" id="UP000003374"/>
    </source>
</evidence>
<dbReference type="InterPro" id="IPR025746">
    <property type="entry name" value="PilX_N_dom"/>
</dbReference>
<sequence>MHQRQPQSGSVLIVSLLFLLVLTLIGITSMQGVSLEEKMAGNARGGTLAFQAAEAALRDGETWVMGIDLYDPPTPVDTCSTAPCALWETGKPESYPETKTMAWWQSNGREYGVAGTQELTTSAGDPRFLVEYLGYDPANSVLNSNERARRIGPHFYRATAAGFGPQASAQRVLQSTVRTWKN</sequence>